<reference evidence="1 2" key="1">
    <citation type="submission" date="2021-06" db="EMBL/GenBank/DDBJ databases">
        <title>Complete genome sequence of Stenotrophomonas maltophilia phage Ptah.</title>
        <authorList>
            <person name="Berg A."/>
            <person name="Tate N."/>
            <person name="Clark J."/>
            <person name="Le T."/>
            <person name="Liu M."/>
            <person name="Burrowes B."/>
        </authorList>
    </citation>
    <scope>NUCLEOTIDE SEQUENCE [LARGE SCALE GENOMIC DNA]</scope>
</reference>
<dbReference type="EMBL" id="MZ326854">
    <property type="protein sequence ID" value="QYW01759.1"/>
    <property type="molecule type" value="Genomic_DNA"/>
</dbReference>
<sequence length="820" mass="90798">MAVEFTPVAGPQGGVAGGQAALPSVGIQGGISQPRPTMAGKDWYEGGMEAGFGLAPSWLNDVFKAPLQAAEQERQWMGYADAAAGMTAEQIREEQPWYTKLFGPTQYEAGAIAYETQKKVTDMVHDWTLRMPELRQLPAEEVTTIMLEQMKGLESDSPFANAILQKGMMQQIAPLLQQHTKERTAWQQQGLLKMQIDNASSAMRTYQVQMAQAAALGSQTPMDINTAKSLEASKNIMFEALKASKSQGDEPVKSFITTVLRQASREGNFYGVEAMIDEGVLSALPIEDAERMERMIITAKQQYKNRYTTTNPDFEKMLAQAQALKSFGYGGEPMRKLMGEINSTYSAMTGDSDGYYDSAQVAAYAADATSSWLRRYERMEDKKFQLDMRQMDKTEKEMAEARNAAQLAGYYQSGALGEAVNMKNVEKGDADRASTAEFMRAMEQGGPERAVGGLIYNYANMKGSYKNDQLASQMQTNIANVMDETINDGFMAQYALWSHLYNGKGFAEHNGEVSETDEYAGRATAIAYYTPQVNAKMVEFDSKMKSGLSPDRAYATTFGEWVANGRPDFRGIQRGDQKENQKAFLAALDKQDAGLWERTFGDGFKLHPSARAQLAVVAGEKYEQLNDGSLPQHRANNAVRMALENGRAEIAGGFFLRNNRNQQTLRSYFNDTDGVRTSILFREELEAQAKKAGAKIDGNSVIINRLQDDKGDPVYAVTIETDDGFYSLDVRGSAMLKREQDALNSREAKRAKARAETAAGKTGYGFTMPVETDQQFEAYSGMTREEFDERGRRNRQKLLNAAPYVAAPAAATLIDFLNND</sequence>
<evidence type="ECO:0008006" key="3">
    <source>
        <dbReference type="Google" id="ProtNLM"/>
    </source>
</evidence>
<name>A0AAE7WLP1_9CAUD</name>
<evidence type="ECO:0000313" key="2">
    <source>
        <dbReference type="Proteomes" id="UP000827959"/>
    </source>
</evidence>
<proteinExistence type="predicted"/>
<dbReference type="Proteomes" id="UP000827959">
    <property type="component" value="Segment"/>
</dbReference>
<keyword evidence="2" id="KW-1185">Reference proteome</keyword>
<organism evidence="1 2">
    <name type="scientific">Stenotrophomonas phage Ptah</name>
    <dbReference type="NCBI Taxonomy" id="2859657"/>
    <lineage>
        <taxon>Viruses</taxon>
        <taxon>Duplodnaviria</taxon>
        <taxon>Heunggongvirae</taxon>
        <taxon>Uroviricota</taxon>
        <taxon>Caudoviricetes</taxon>
        <taxon>Autographivirales</taxon>
        <taxon>Autonotataviridae</taxon>
        <taxon>Gujervirinae</taxon>
        <taxon>Ponderosavirus</taxon>
        <taxon>Ponderosavirus ptah</taxon>
    </lineage>
</organism>
<gene>
    <name evidence="1" type="ORF">CPT_Ptah_044</name>
</gene>
<evidence type="ECO:0000313" key="1">
    <source>
        <dbReference type="EMBL" id="QYW01759.1"/>
    </source>
</evidence>
<protein>
    <recommendedName>
        <fullName evidence="3">Internal virion protein</fullName>
    </recommendedName>
</protein>
<accession>A0AAE7WLP1</accession>